<proteinExistence type="predicted"/>
<dbReference type="EMBL" id="GEDG01025059">
    <property type="protein sequence ID" value="JAP15513.1"/>
    <property type="molecule type" value="Transcribed_RNA"/>
</dbReference>
<sequence>MNSSNHEQGKQGKYRRCISFVSWTSKMFYSINSYYFFFQYFFQFFLSKADLIFSTLSPTPPPPPLQ</sequence>
<organism evidence="1">
    <name type="scientific">Solanum chacoense</name>
    <name type="common">Chaco potato</name>
    <dbReference type="NCBI Taxonomy" id="4108"/>
    <lineage>
        <taxon>Eukaryota</taxon>
        <taxon>Viridiplantae</taxon>
        <taxon>Streptophyta</taxon>
        <taxon>Embryophyta</taxon>
        <taxon>Tracheophyta</taxon>
        <taxon>Spermatophyta</taxon>
        <taxon>Magnoliopsida</taxon>
        <taxon>eudicotyledons</taxon>
        <taxon>Gunneridae</taxon>
        <taxon>Pentapetalae</taxon>
        <taxon>asterids</taxon>
        <taxon>lamiids</taxon>
        <taxon>Solanales</taxon>
        <taxon>Solanaceae</taxon>
        <taxon>Solanoideae</taxon>
        <taxon>Solaneae</taxon>
        <taxon>Solanum</taxon>
    </lineage>
</organism>
<dbReference type="AlphaFoldDB" id="A0A0V0H6I9"/>
<protein>
    <submittedName>
        <fullName evidence="1">Putative ovule protein</fullName>
    </submittedName>
</protein>
<name>A0A0V0H6I9_SOLCH</name>
<reference evidence="1" key="1">
    <citation type="submission" date="2015-12" db="EMBL/GenBank/DDBJ databases">
        <title>Gene expression during late stages of embryo sac development: a critical building block for successful pollen-pistil interactions.</title>
        <authorList>
            <person name="Liu Y."/>
            <person name="Joly V."/>
            <person name="Sabar M."/>
            <person name="Matton D.P."/>
        </authorList>
    </citation>
    <scope>NUCLEOTIDE SEQUENCE</scope>
</reference>
<accession>A0A0V0H6I9</accession>
<evidence type="ECO:0000313" key="1">
    <source>
        <dbReference type="EMBL" id="JAP15513.1"/>
    </source>
</evidence>